<dbReference type="InterPro" id="IPR032710">
    <property type="entry name" value="NTF2-like_dom_sf"/>
</dbReference>
<accession>A0A0F3RNV4</accession>
<evidence type="ECO:0000313" key="3">
    <source>
        <dbReference type="Proteomes" id="UP000033580"/>
    </source>
</evidence>
<organism evidence="2 3">
    <name type="scientific">Orientia tsutsugamushi str. UT144</name>
    <dbReference type="NCBI Taxonomy" id="1441384"/>
    <lineage>
        <taxon>Bacteria</taxon>
        <taxon>Pseudomonadati</taxon>
        <taxon>Pseudomonadota</taxon>
        <taxon>Alphaproteobacteria</taxon>
        <taxon>Rickettsiales</taxon>
        <taxon>Rickettsiaceae</taxon>
        <taxon>Rickettsieae</taxon>
        <taxon>Orientia</taxon>
    </lineage>
</organism>
<dbReference type="Pfam" id="PF06445">
    <property type="entry name" value="GyrI-like"/>
    <property type="match status" value="1"/>
</dbReference>
<dbReference type="InterPro" id="IPR011256">
    <property type="entry name" value="Reg_factor_effector_dom_sf"/>
</dbReference>
<name>A0A0F3RNV4_ORITS</name>
<evidence type="ECO:0000313" key="2">
    <source>
        <dbReference type="EMBL" id="KJW07872.1"/>
    </source>
</evidence>
<dbReference type="Gene3D" id="3.20.80.10">
    <property type="entry name" value="Regulatory factor, effector binding domain"/>
    <property type="match status" value="1"/>
</dbReference>
<dbReference type="SUPFAM" id="SSF54427">
    <property type="entry name" value="NTF2-like"/>
    <property type="match status" value="1"/>
</dbReference>
<proteinExistence type="predicted"/>
<dbReference type="Gene3D" id="3.10.450.50">
    <property type="match status" value="1"/>
</dbReference>
<dbReference type="SUPFAM" id="SSF55136">
    <property type="entry name" value="Probable bacterial effector-binding domain"/>
    <property type="match status" value="1"/>
</dbReference>
<dbReference type="PANTHER" id="PTHR38436">
    <property type="entry name" value="POLYKETIDE CYCLASE SNOAL-LIKE DOMAIN"/>
    <property type="match status" value="1"/>
</dbReference>
<reference evidence="2 3" key="1">
    <citation type="submission" date="2015-01" db="EMBL/GenBank/DDBJ databases">
        <title>Genome Sequencing of Rickettsiales.</title>
        <authorList>
            <person name="Daugherty S.C."/>
            <person name="Su Q."/>
            <person name="Abolude K."/>
            <person name="Beier-Sexton M."/>
            <person name="Carlyon J.A."/>
            <person name="Carter R."/>
            <person name="Day N.P."/>
            <person name="Dumler S.J."/>
            <person name="Dyachenko V."/>
            <person name="Godinez A."/>
            <person name="Kurtti T.J."/>
            <person name="Lichay M."/>
            <person name="Mullins K.E."/>
            <person name="Ott S."/>
            <person name="Pappas-Brown V."/>
            <person name="Paris D.H."/>
            <person name="Patel P."/>
            <person name="Richards A.L."/>
            <person name="Sadzewicz L."/>
            <person name="Sears K."/>
            <person name="Seidman D."/>
            <person name="Sengamalay N."/>
            <person name="Stenos J."/>
            <person name="Tallon L.J."/>
            <person name="Vincent G."/>
            <person name="Fraser C.M."/>
            <person name="Munderloh U."/>
            <person name="Dunning-Hotopp J.C."/>
        </authorList>
    </citation>
    <scope>NUCLEOTIDE SEQUENCE [LARGE SCALE GENOMIC DNA]</scope>
    <source>
        <strain evidence="2 3">UT144</strain>
    </source>
</reference>
<gene>
    <name evidence="2" type="ORF">OTUT144_0042</name>
</gene>
<dbReference type="PANTHER" id="PTHR38436:SF1">
    <property type="entry name" value="ESTER CYCLASE"/>
    <property type="match status" value="1"/>
</dbReference>
<dbReference type="Proteomes" id="UP000033580">
    <property type="component" value="Unassembled WGS sequence"/>
</dbReference>
<feature type="domain" description="GyrI-like small molecule binding" evidence="1">
    <location>
        <begin position="5"/>
        <end position="71"/>
    </location>
</feature>
<dbReference type="PATRIC" id="fig|1441384.3.peg.1073"/>
<evidence type="ECO:0000259" key="1">
    <source>
        <dbReference type="Pfam" id="PF06445"/>
    </source>
</evidence>
<comment type="caution">
    <text evidence="2">The sequence shown here is derived from an EMBL/GenBank/DDBJ whole genome shotgun (WGS) entry which is preliminary data.</text>
</comment>
<sequence length="260" mass="29812">MVKFIEKYLPAGRYAVISNKGSREAISEKIYWLYCDWLPESKEELGNLPCIFCYYNFDHEVAETELITEVWSLLKYGGIMCKVIMVLLVTTCFLGLNCTQANALPNTTLQTLKEDRKVTENNKTILREFMEEVWNKGNLDAVDKFIAFPYVIHSDPGDQLEGQSLDLLTFKKRVLYSRQTFPDFHFAVKEIIGEEDKVVISWDLEGTHRGDIPGLPSTGKRVKVPGITIYYFSGGKITGHWQVIDRLGFMQQVMPHAPQK</sequence>
<dbReference type="InterPro" id="IPR009959">
    <property type="entry name" value="Cyclase_SnoaL-like"/>
</dbReference>
<dbReference type="AlphaFoldDB" id="A0A0F3RNV4"/>
<dbReference type="EMBL" id="LAOR01000002">
    <property type="protein sequence ID" value="KJW07872.1"/>
    <property type="molecule type" value="Genomic_DNA"/>
</dbReference>
<dbReference type="InterPro" id="IPR029442">
    <property type="entry name" value="GyrI-like"/>
</dbReference>
<dbReference type="Pfam" id="PF07366">
    <property type="entry name" value="SnoaL"/>
    <property type="match status" value="1"/>
</dbReference>
<dbReference type="GO" id="GO:0030638">
    <property type="term" value="P:polyketide metabolic process"/>
    <property type="evidence" value="ECO:0007669"/>
    <property type="project" value="InterPro"/>
</dbReference>
<protein>
    <recommendedName>
        <fullName evidence="1">GyrI-like small molecule binding domain-containing protein</fullName>
    </recommendedName>
</protein>